<dbReference type="Pfam" id="PF09334">
    <property type="entry name" value="tRNA-synt_1g"/>
    <property type="match status" value="1"/>
</dbReference>
<comment type="catalytic activity">
    <reaction evidence="8 9">
        <text>tRNA(Leu) + L-leucine + ATP = L-leucyl-tRNA(Leu) + AMP + diphosphate</text>
        <dbReference type="Rhea" id="RHEA:11688"/>
        <dbReference type="Rhea" id="RHEA-COMP:9613"/>
        <dbReference type="Rhea" id="RHEA-COMP:9622"/>
        <dbReference type="ChEBI" id="CHEBI:30616"/>
        <dbReference type="ChEBI" id="CHEBI:33019"/>
        <dbReference type="ChEBI" id="CHEBI:57427"/>
        <dbReference type="ChEBI" id="CHEBI:78442"/>
        <dbReference type="ChEBI" id="CHEBI:78494"/>
        <dbReference type="ChEBI" id="CHEBI:456215"/>
        <dbReference type="EC" id="6.1.1.4"/>
    </reaction>
</comment>
<dbReference type="Pfam" id="PF08264">
    <property type="entry name" value="Anticodon_1"/>
    <property type="match status" value="1"/>
</dbReference>
<feature type="binding site" evidence="9">
    <location>
        <position position="580"/>
    </location>
    <ligand>
        <name>ATP</name>
        <dbReference type="ChEBI" id="CHEBI:30616"/>
    </ligand>
</feature>
<dbReference type="InterPro" id="IPR025709">
    <property type="entry name" value="Leu_tRNA-synth_edit"/>
</dbReference>
<evidence type="ECO:0000256" key="2">
    <source>
        <dbReference type="ARBA" id="ARBA00022490"/>
    </source>
</evidence>
<dbReference type="NCBIfam" id="TIGR00396">
    <property type="entry name" value="leuS_bact"/>
    <property type="match status" value="1"/>
</dbReference>
<dbReference type="InterPro" id="IPR013155">
    <property type="entry name" value="M/V/L/I-tRNA-synth_anticd-bd"/>
</dbReference>
<comment type="subcellular location">
    <subcellularLocation>
        <location evidence="9">Cytoplasm</location>
    </subcellularLocation>
</comment>
<dbReference type="Gene3D" id="3.10.20.590">
    <property type="match status" value="1"/>
</dbReference>
<dbReference type="Gene3D" id="3.90.740.10">
    <property type="entry name" value="Valyl/Leucyl/Isoleucyl-tRNA synthetase, editing domain"/>
    <property type="match status" value="1"/>
</dbReference>
<feature type="domain" description="Leucyl-tRNA synthetase editing" evidence="14">
    <location>
        <begin position="223"/>
        <end position="405"/>
    </location>
</feature>
<dbReference type="PANTHER" id="PTHR43740:SF2">
    <property type="entry name" value="LEUCINE--TRNA LIGASE, MITOCHONDRIAL"/>
    <property type="match status" value="1"/>
</dbReference>
<organism evidence="15 16">
    <name type="scientific">Piscirickettsia litoralis</name>
    <dbReference type="NCBI Taxonomy" id="1891921"/>
    <lineage>
        <taxon>Bacteria</taxon>
        <taxon>Pseudomonadati</taxon>
        <taxon>Pseudomonadota</taxon>
        <taxon>Gammaproteobacteria</taxon>
        <taxon>Thiotrichales</taxon>
        <taxon>Piscirickettsiaceae</taxon>
        <taxon>Piscirickettsia</taxon>
    </lineage>
</organism>
<dbReference type="RefSeq" id="WP_069312572.1">
    <property type="nucleotide sequence ID" value="NZ_MDTU01000001.1"/>
</dbReference>
<reference evidence="15 16" key="1">
    <citation type="submission" date="2016-08" db="EMBL/GenBank/DDBJ databases">
        <title>Draft genome sequence of Candidatus Piscirickettsia litoralis, from seawater.</title>
        <authorList>
            <person name="Wan X."/>
            <person name="Lee A.J."/>
            <person name="Hou S."/>
            <person name="Donachie S.P."/>
        </authorList>
    </citation>
    <scope>NUCLEOTIDE SEQUENCE [LARGE SCALE GENOMIC DNA]</scope>
    <source>
        <strain evidence="15 16">Y2</strain>
    </source>
</reference>
<dbReference type="HAMAP" id="MF_00049_B">
    <property type="entry name" value="Leu_tRNA_synth_B"/>
    <property type="match status" value="1"/>
</dbReference>
<comment type="caution">
    <text evidence="15">The sequence shown here is derived from an EMBL/GenBank/DDBJ whole genome shotgun (WGS) entry which is preliminary data.</text>
</comment>
<dbReference type="SUPFAM" id="SSF52374">
    <property type="entry name" value="Nucleotidylyl transferase"/>
    <property type="match status" value="1"/>
</dbReference>
<evidence type="ECO:0000259" key="13">
    <source>
        <dbReference type="Pfam" id="PF09334"/>
    </source>
</evidence>
<keyword evidence="4 9" id="KW-0547">Nucleotide-binding</keyword>
<dbReference type="SUPFAM" id="SSF50677">
    <property type="entry name" value="ValRS/IleRS/LeuRS editing domain"/>
    <property type="match status" value="1"/>
</dbReference>
<keyword evidence="5 9" id="KW-0067">ATP-binding</keyword>
<keyword evidence="7 9" id="KW-0030">Aminoacyl-tRNA synthetase</keyword>
<dbReference type="EMBL" id="MDTU01000001">
    <property type="protein sequence ID" value="ODN42774.1"/>
    <property type="molecule type" value="Genomic_DNA"/>
</dbReference>
<evidence type="ECO:0000259" key="12">
    <source>
        <dbReference type="Pfam" id="PF08264"/>
    </source>
</evidence>
<protein>
    <recommendedName>
        <fullName evidence="9">Leucine--tRNA ligase</fullName>
        <ecNumber evidence="9">6.1.1.4</ecNumber>
    </recommendedName>
    <alternativeName>
        <fullName evidence="9">Leucyl-tRNA synthetase</fullName>
        <shortName evidence="9">LeuRS</shortName>
    </alternativeName>
</protein>
<dbReference type="PROSITE" id="PS00178">
    <property type="entry name" value="AA_TRNA_LIGASE_I"/>
    <property type="match status" value="1"/>
</dbReference>
<evidence type="ECO:0000256" key="4">
    <source>
        <dbReference type="ARBA" id="ARBA00022741"/>
    </source>
</evidence>
<evidence type="ECO:0000256" key="1">
    <source>
        <dbReference type="ARBA" id="ARBA00005594"/>
    </source>
</evidence>
<evidence type="ECO:0000256" key="9">
    <source>
        <dbReference type="HAMAP-Rule" id="MF_00049"/>
    </source>
</evidence>
<dbReference type="Proteomes" id="UP000094329">
    <property type="component" value="Unassembled WGS sequence"/>
</dbReference>
<evidence type="ECO:0000256" key="3">
    <source>
        <dbReference type="ARBA" id="ARBA00022598"/>
    </source>
</evidence>
<feature type="short sequence motif" description="'KMSKS' region" evidence="9">
    <location>
        <begin position="577"/>
        <end position="581"/>
    </location>
</feature>
<evidence type="ECO:0000256" key="6">
    <source>
        <dbReference type="ARBA" id="ARBA00022917"/>
    </source>
</evidence>
<dbReference type="InterPro" id="IPR009080">
    <property type="entry name" value="tRNAsynth_Ia_anticodon-bd"/>
</dbReference>
<evidence type="ECO:0000256" key="10">
    <source>
        <dbReference type="RuleBase" id="RU363035"/>
    </source>
</evidence>
<dbReference type="Gene3D" id="3.40.50.620">
    <property type="entry name" value="HUPs"/>
    <property type="match status" value="2"/>
</dbReference>
<dbReference type="InterPro" id="IPR015413">
    <property type="entry name" value="Methionyl/Leucyl_tRNA_Synth"/>
</dbReference>
<dbReference type="CDD" id="cd00812">
    <property type="entry name" value="LeuRS_core"/>
    <property type="match status" value="1"/>
</dbReference>
<evidence type="ECO:0000256" key="5">
    <source>
        <dbReference type="ARBA" id="ARBA00022840"/>
    </source>
</evidence>
<keyword evidence="2 9" id="KW-0963">Cytoplasm</keyword>
<dbReference type="InterPro" id="IPR009008">
    <property type="entry name" value="Val/Leu/Ile-tRNA-synth_edit"/>
</dbReference>
<evidence type="ECO:0000259" key="14">
    <source>
        <dbReference type="Pfam" id="PF13603"/>
    </source>
</evidence>
<dbReference type="InterPro" id="IPR002302">
    <property type="entry name" value="Leu-tRNA-ligase"/>
</dbReference>
<evidence type="ECO:0000259" key="11">
    <source>
        <dbReference type="Pfam" id="PF00133"/>
    </source>
</evidence>
<dbReference type="SUPFAM" id="SSF47323">
    <property type="entry name" value="Anticodon-binding domain of a subclass of class I aminoacyl-tRNA synthetases"/>
    <property type="match status" value="1"/>
</dbReference>
<gene>
    <name evidence="9" type="primary">leuS</name>
    <name evidence="15" type="ORF">BGC07_07370</name>
</gene>
<dbReference type="PRINTS" id="PR00985">
    <property type="entry name" value="TRNASYNTHLEU"/>
</dbReference>
<keyword evidence="6 9" id="KW-0648">Protein biosynthesis</keyword>
<dbReference type="InterPro" id="IPR001412">
    <property type="entry name" value="aa-tRNA-synth_I_CS"/>
</dbReference>
<feature type="domain" description="Methionyl/Leucyl tRNA synthetase" evidence="13">
    <location>
        <begin position="39"/>
        <end position="172"/>
    </location>
</feature>
<feature type="short sequence motif" description="'HIGH' region" evidence="9">
    <location>
        <begin position="43"/>
        <end position="53"/>
    </location>
</feature>
<feature type="domain" description="Aminoacyl-tRNA synthetase class Ia" evidence="11">
    <location>
        <begin position="418"/>
        <end position="616"/>
    </location>
</feature>
<proteinExistence type="inferred from homology"/>
<sequence length="825" mass="93626">MQEYKYDAKSVEASVQHFWDKTQSFLAKEDLNKEKFYCLCMFPYPSGKLHMGHVRNYTLGDVVSRYQRMKGKNVMQPMGWDAFGLPAENAAMKHDVPPARWTYENINYMRDQLKSLGFGYDWSREIATCDPNYYRWEQWLFLQMYKKGLVYKKNSVVNWDPVDKTVLANEQVVDGRGWRSGALVERREIPQWFIKITDYADELLKDLDQLTEWPEQVRTMQSNWIGRSEGVEIDFKLAHKEDDSSALTVFTTRPDTLMGVSFISVAAGHPLAQQAAKNNPELANFLQECNTASVAEADIATMEKKGMATGFFAIHPISGEKVPVWVANFVLMGYGTGAVMAVPAHDQRDYEFANKYDLAIKQVIEAEGDLAQAAITEKGTLINSQPFSDGLNFDDSFKAISEYLEIHQAGRVTVNYRLRDWGISRQRYWGAPIPMINCASCGVVPVPEADLPVRLPEDVIVKGDGSPLKRMPEFVNTACPKCQGPAERETDTFDTFMESSWYYARFASFDNAQAMLDERASYWAPVDQYIGGVEHAILHLLYARFFHKVMRDEGLVSSDEPFKALLTQGMVLKDGAKMSKSKGNTVDPQELIERYGADTVRLFTMFAAPPEQSLEWSDAGVEGAYRFIRRIWNFAHEHKENLVAQNQDYSSEHKRNYSGASDELLELRRDAHEVLKQALYDFERYQFNTVVAAGMKLANIWQRLPENDRLSAEFAHELMSMMLRLLSPIIPHVTQALWRELGFGESVLTAPWPEVDPAALVTQSIELIVQVNGKLRDKIKVATSADRAAIEAAATASEKVQNFIADKTVRKVIVVPNRLVNIVAN</sequence>
<dbReference type="PANTHER" id="PTHR43740">
    <property type="entry name" value="LEUCYL-TRNA SYNTHETASE"/>
    <property type="match status" value="1"/>
</dbReference>
<evidence type="ECO:0000256" key="7">
    <source>
        <dbReference type="ARBA" id="ARBA00023146"/>
    </source>
</evidence>
<evidence type="ECO:0000313" key="15">
    <source>
        <dbReference type="EMBL" id="ODN42774.1"/>
    </source>
</evidence>
<dbReference type="Pfam" id="PF00133">
    <property type="entry name" value="tRNA-synt_1"/>
    <property type="match status" value="1"/>
</dbReference>
<dbReference type="Pfam" id="PF13603">
    <property type="entry name" value="tRNA-synt_1_2"/>
    <property type="match status" value="1"/>
</dbReference>
<dbReference type="CDD" id="cd07958">
    <property type="entry name" value="Anticodon_Ia_Leu_BEm"/>
    <property type="match status" value="1"/>
</dbReference>
<keyword evidence="16" id="KW-1185">Reference proteome</keyword>
<accession>A0ABX3A2A8</accession>
<dbReference type="Gene3D" id="1.10.730.10">
    <property type="entry name" value="Isoleucyl-tRNA Synthetase, Domain 1"/>
    <property type="match status" value="1"/>
</dbReference>
<dbReference type="EC" id="6.1.1.4" evidence="9"/>
<name>A0ABX3A2A8_9GAMM</name>
<dbReference type="InterPro" id="IPR002300">
    <property type="entry name" value="aa-tRNA-synth_Ia"/>
</dbReference>
<feature type="domain" description="Methionyl/Valyl/Leucyl/Isoleucyl-tRNA synthetase anticodon-binding" evidence="12">
    <location>
        <begin position="668"/>
        <end position="786"/>
    </location>
</feature>
<comment type="similarity">
    <text evidence="1 9 10">Belongs to the class-I aminoacyl-tRNA synthetase family.</text>
</comment>
<dbReference type="GO" id="GO:0016874">
    <property type="term" value="F:ligase activity"/>
    <property type="evidence" value="ECO:0007669"/>
    <property type="project" value="UniProtKB-KW"/>
</dbReference>
<evidence type="ECO:0000256" key="8">
    <source>
        <dbReference type="ARBA" id="ARBA00047469"/>
    </source>
</evidence>
<evidence type="ECO:0000313" key="16">
    <source>
        <dbReference type="Proteomes" id="UP000094329"/>
    </source>
</evidence>
<dbReference type="InterPro" id="IPR014729">
    <property type="entry name" value="Rossmann-like_a/b/a_fold"/>
</dbReference>
<keyword evidence="3 9" id="KW-0436">Ligase</keyword>